<comment type="caution">
    <text evidence="6">The sequence shown here is derived from an EMBL/GenBank/DDBJ whole genome shotgun (WGS) entry which is preliminary data.</text>
</comment>
<evidence type="ECO:0000256" key="5">
    <source>
        <dbReference type="SAM" id="Phobius"/>
    </source>
</evidence>
<accession>A0A9N9CSQ3</accession>
<reference evidence="6" key="1">
    <citation type="submission" date="2021-06" db="EMBL/GenBank/DDBJ databases">
        <authorList>
            <person name="Kallberg Y."/>
            <person name="Tangrot J."/>
            <person name="Rosling A."/>
        </authorList>
    </citation>
    <scope>NUCLEOTIDE SEQUENCE</scope>
    <source>
        <strain evidence="6">FL966</strain>
    </source>
</reference>
<keyword evidence="4 5" id="KW-0472">Membrane</keyword>
<sequence length="205" mass="22820">MISLAGFVIQTSGHHFYDSAGGSWCWISENYVEYRISFHYGIILGIASLLIILYAIMLAVLYNRQRKMSAQESKRILQSVNRKLIWYPLAYIVLVTPLAIGNLILSGCIFTCAGLTDSIIYGITRNVVSVKSMLNVVPKFLRINRTRSKSGISPNDIGSKLDLSSFISVTKTREIRISIVGTSAESNSTTVLNNSYIDEIDDLKI</sequence>
<dbReference type="EMBL" id="CAJVQA010005091">
    <property type="protein sequence ID" value="CAG8612902.1"/>
    <property type="molecule type" value="Genomic_DNA"/>
</dbReference>
<evidence type="ECO:0000313" key="6">
    <source>
        <dbReference type="EMBL" id="CAG8612902.1"/>
    </source>
</evidence>
<gene>
    <name evidence="6" type="ORF">CPELLU_LOCUS7544</name>
</gene>
<dbReference type="Proteomes" id="UP000789759">
    <property type="component" value="Unassembled WGS sequence"/>
</dbReference>
<dbReference type="Gene3D" id="1.20.1070.10">
    <property type="entry name" value="Rhodopsin 7-helix transmembrane proteins"/>
    <property type="match status" value="1"/>
</dbReference>
<feature type="transmembrane region" description="Helical" evidence="5">
    <location>
        <begin position="84"/>
        <end position="105"/>
    </location>
</feature>
<dbReference type="SUPFAM" id="SSF81321">
    <property type="entry name" value="Family A G protein-coupled receptor-like"/>
    <property type="match status" value="1"/>
</dbReference>
<proteinExistence type="predicted"/>
<evidence type="ECO:0000313" key="7">
    <source>
        <dbReference type="Proteomes" id="UP000789759"/>
    </source>
</evidence>
<keyword evidence="2 5" id="KW-0812">Transmembrane</keyword>
<dbReference type="AlphaFoldDB" id="A0A9N9CSQ3"/>
<keyword evidence="7" id="KW-1185">Reference proteome</keyword>
<dbReference type="GO" id="GO:0007189">
    <property type="term" value="P:adenylate cyclase-activating G protein-coupled receptor signaling pathway"/>
    <property type="evidence" value="ECO:0007669"/>
    <property type="project" value="TreeGrafter"/>
</dbReference>
<dbReference type="GO" id="GO:0005886">
    <property type="term" value="C:plasma membrane"/>
    <property type="evidence" value="ECO:0007669"/>
    <property type="project" value="TreeGrafter"/>
</dbReference>
<dbReference type="GO" id="GO:0004930">
    <property type="term" value="F:G protein-coupled receptor activity"/>
    <property type="evidence" value="ECO:0007669"/>
    <property type="project" value="TreeGrafter"/>
</dbReference>
<feature type="transmembrane region" description="Helical" evidence="5">
    <location>
        <begin position="38"/>
        <end position="63"/>
    </location>
</feature>
<evidence type="ECO:0000256" key="2">
    <source>
        <dbReference type="ARBA" id="ARBA00022692"/>
    </source>
</evidence>
<comment type="subcellular location">
    <subcellularLocation>
        <location evidence="1">Membrane</location>
        <topology evidence="1">Multi-pass membrane protein</topology>
    </subcellularLocation>
</comment>
<keyword evidence="3 5" id="KW-1133">Transmembrane helix</keyword>
<dbReference type="OrthoDB" id="100006at2759"/>
<evidence type="ECO:0000256" key="4">
    <source>
        <dbReference type="ARBA" id="ARBA00023136"/>
    </source>
</evidence>
<evidence type="ECO:0000256" key="3">
    <source>
        <dbReference type="ARBA" id="ARBA00022989"/>
    </source>
</evidence>
<evidence type="ECO:0000256" key="1">
    <source>
        <dbReference type="ARBA" id="ARBA00004141"/>
    </source>
</evidence>
<organism evidence="6 7">
    <name type="scientific">Cetraspora pellucida</name>
    <dbReference type="NCBI Taxonomy" id="1433469"/>
    <lineage>
        <taxon>Eukaryota</taxon>
        <taxon>Fungi</taxon>
        <taxon>Fungi incertae sedis</taxon>
        <taxon>Mucoromycota</taxon>
        <taxon>Glomeromycotina</taxon>
        <taxon>Glomeromycetes</taxon>
        <taxon>Diversisporales</taxon>
        <taxon>Gigasporaceae</taxon>
        <taxon>Cetraspora</taxon>
    </lineage>
</organism>
<name>A0A9N9CSQ3_9GLOM</name>
<dbReference type="Pfam" id="PF05462">
    <property type="entry name" value="Dicty_CAR"/>
    <property type="match status" value="1"/>
</dbReference>
<protein>
    <submittedName>
        <fullName evidence="6">14472_t:CDS:1</fullName>
    </submittedName>
</protein>
<dbReference type="PANTHER" id="PTHR23112">
    <property type="entry name" value="G PROTEIN-COUPLED RECEPTOR 157-RELATED"/>
    <property type="match status" value="1"/>
</dbReference>
<dbReference type="PANTHER" id="PTHR23112:SF37">
    <property type="entry name" value="G PROTEIN-COUPLED RECEPTOR GPR1"/>
    <property type="match status" value="1"/>
</dbReference>